<dbReference type="InterPro" id="IPR003103">
    <property type="entry name" value="BAG_domain"/>
</dbReference>
<feature type="region of interest" description="Disordered" evidence="2">
    <location>
        <begin position="377"/>
        <end position="449"/>
    </location>
</feature>
<feature type="compositionally biased region" description="Basic and acidic residues" evidence="2">
    <location>
        <begin position="407"/>
        <end position="421"/>
    </location>
</feature>
<feature type="compositionally biased region" description="Polar residues" evidence="2">
    <location>
        <begin position="388"/>
        <end position="402"/>
    </location>
</feature>
<protein>
    <submittedName>
        <fullName evidence="4">BAG domain-containing protein</fullName>
    </submittedName>
</protein>
<dbReference type="OrthoDB" id="333905at2759"/>
<dbReference type="AlphaFoldDB" id="A0A8H6YUF4"/>
<feature type="compositionally biased region" description="Polar residues" evidence="2">
    <location>
        <begin position="298"/>
        <end position="312"/>
    </location>
</feature>
<accession>A0A8H6YUF4</accession>
<evidence type="ECO:0000256" key="1">
    <source>
        <dbReference type="SAM" id="Coils"/>
    </source>
</evidence>
<dbReference type="Gene3D" id="1.20.58.120">
    <property type="entry name" value="BAG domain"/>
    <property type="match status" value="1"/>
</dbReference>
<feature type="region of interest" description="Disordered" evidence="2">
    <location>
        <begin position="569"/>
        <end position="680"/>
    </location>
</feature>
<proteinExistence type="predicted"/>
<evidence type="ECO:0000313" key="5">
    <source>
        <dbReference type="Proteomes" id="UP000623467"/>
    </source>
</evidence>
<dbReference type="InterPro" id="IPR036533">
    <property type="entry name" value="BAG_dom_sf"/>
</dbReference>
<keyword evidence="5" id="KW-1185">Reference proteome</keyword>
<dbReference type="Proteomes" id="UP000623467">
    <property type="component" value="Unassembled WGS sequence"/>
</dbReference>
<dbReference type="EMBL" id="JACAZH010000005">
    <property type="protein sequence ID" value="KAF7367350.1"/>
    <property type="molecule type" value="Genomic_DNA"/>
</dbReference>
<feature type="region of interest" description="Disordered" evidence="2">
    <location>
        <begin position="293"/>
        <end position="340"/>
    </location>
</feature>
<dbReference type="GO" id="GO:0051087">
    <property type="term" value="F:protein-folding chaperone binding"/>
    <property type="evidence" value="ECO:0007669"/>
    <property type="project" value="InterPro"/>
</dbReference>
<dbReference type="Pfam" id="PF02179">
    <property type="entry name" value="BAG"/>
    <property type="match status" value="1"/>
</dbReference>
<evidence type="ECO:0000256" key="2">
    <source>
        <dbReference type="SAM" id="MobiDB-lite"/>
    </source>
</evidence>
<reference evidence="4" key="1">
    <citation type="submission" date="2020-05" db="EMBL/GenBank/DDBJ databases">
        <title>Mycena genomes resolve the evolution of fungal bioluminescence.</title>
        <authorList>
            <person name="Tsai I.J."/>
        </authorList>
    </citation>
    <scope>NUCLEOTIDE SEQUENCE</scope>
    <source>
        <strain evidence="4">160909Yilan</strain>
    </source>
</reference>
<feature type="coiled-coil region" evidence="1">
    <location>
        <begin position="36"/>
        <end position="133"/>
    </location>
</feature>
<feature type="compositionally biased region" description="Low complexity" evidence="2">
    <location>
        <begin position="575"/>
        <end position="586"/>
    </location>
</feature>
<evidence type="ECO:0000313" key="4">
    <source>
        <dbReference type="EMBL" id="KAF7367350.1"/>
    </source>
</evidence>
<feature type="domain" description="BAG" evidence="3">
    <location>
        <begin position="511"/>
        <end position="557"/>
    </location>
</feature>
<keyword evidence="1" id="KW-0175">Coiled coil</keyword>
<sequence>MFHQSYPSVFPSYRTPVPRINPREKYLAALAEAKAAEAEYLAVEQLQQEENQLRQRLEQIQSLKHQPNAYYTHTPAPHYPQTTPFDLEALRRQIAAEERARIVREQELEALRVQEAQRKARELEALRIHEARKAQQVARDIERSRTLAAQRAEFEALPQHALVPTVRLVASEDTNGPSTRHGCSRRCASYPEFRNSLEIPSLVTAKRPQHTHDCGCERKAHKVRFAPDSTAKEAKPAVKAPRTVSLDQLLQHALGGHTAPQPQTQTKPQEAAPQRQVEVITLDQLLGHFLGAAGVDGKQSQRSTSKTATAASGPSVPAPKPATKPALAPAASQPPRPTGLEHFLHTVLGAASPQSNQPNGVVEIDLQQLLNTLFGGAARPSAPAKSQAGPSKSAAPSTTNDSKPAVKKSEQEEREERELAEAIRLSLADTQSSSTASESKGKAPAPAPVKDVASSTAEVHAIDASFTALANEFVFPLALDFSTSRTASPTRNATAEESVIAKLSYNTQNQPVRFYHQALTGLLARLDAVESFGDEGLRHERKAVVERVEGAMDEVERVVEGKWRKWAGKDRADEATPAAETEPVVASEEKDAPTAPADSEPEQSTVPEPSSADSEPAPAPEPISEHDTVPEPSPAVEETQSASSSYPPEPASAAESVATLHPLSPAPAFPVPSSPVPSSTVIDTFLLPRLIH</sequence>
<organism evidence="4 5">
    <name type="scientific">Mycena sanguinolenta</name>
    <dbReference type="NCBI Taxonomy" id="230812"/>
    <lineage>
        <taxon>Eukaryota</taxon>
        <taxon>Fungi</taxon>
        <taxon>Dikarya</taxon>
        <taxon>Basidiomycota</taxon>
        <taxon>Agaricomycotina</taxon>
        <taxon>Agaricomycetes</taxon>
        <taxon>Agaricomycetidae</taxon>
        <taxon>Agaricales</taxon>
        <taxon>Marasmiineae</taxon>
        <taxon>Mycenaceae</taxon>
        <taxon>Mycena</taxon>
    </lineage>
</organism>
<comment type="caution">
    <text evidence="4">The sequence shown here is derived from an EMBL/GenBank/DDBJ whole genome shotgun (WGS) entry which is preliminary data.</text>
</comment>
<dbReference type="SUPFAM" id="SSF63491">
    <property type="entry name" value="BAG domain"/>
    <property type="match status" value="1"/>
</dbReference>
<evidence type="ECO:0000259" key="3">
    <source>
        <dbReference type="Pfam" id="PF02179"/>
    </source>
</evidence>
<feature type="compositionally biased region" description="Pro residues" evidence="2">
    <location>
        <begin position="664"/>
        <end position="675"/>
    </location>
</feature>
<name>A0A8H6YUF4_9AGAR</name>
<feature type="compositionally biased region" description="Polar residues" evidence="2">
    <location>
        <begin position="429"/>
        <end position="438"/>
    </location>
</feature>
<feature type="compositionally biased region" description="Low complexity" evidence="2">
    <location>
        <begin position="607"/>
        <end position="616"/>
    </location>
</feature>
<gene>
    <name evidence="4" type="ORF">MSAN_00797400</name>
</gene>
<feature type="compositionally biased region" description="Low complexity" evidence="2">
    <location>
        <begin position="641"/>
        <end position="656"/>
    </location>
</feature>